<gene>
    <name evidence="1" type="ORF">JKG61_05885</name>
</gene>
<accession>A0ABS1R2L2</accession>
<evidence type="ECO:0000313" key="1">
    <source>
        <dbReference type="EMBL" id="MBL1408277.1"/>
    </source>
</evidence>
<protein>
    <recommendedName>
        <fullName evidence="3">BACON domain-containing protein</fullName>
    </recommendedName>
</protein>
<dbReference type="InterPro" id="IPR011050">
    <property type="entry name" value="Pectin_lyase_fold/virulence"/>
</dbReference>
<name>A0ABS1R2L2_9SPHI</name>
<proteinExistence type="predicted"/>
<dbReference type="EMBL" id="JAERTY010000003">
    <property type="protein sequence ID" value="MBL1408277.1"/>
    <property type="molecule type" value="Genomic_DNA"/>
</dbReference>
<evidence type="ECO:0008006" key="3">
    <source>
        <dbReference type="Google" id="ProtNLM"/>
    </source>
</evidence>
<sequence>MNRIVKSFFILICGLLGIVGCKEIDLESFNPTAGTISFATASLDAPNTLDTLWIDLNSNLPFRLKTDASWISFVKPNGLSSEKVGIITARNRDLAERIGKVVAYVTDEVRAEIQIKQFAGDPLPDVTRHFYVRIDGQPAADGLSWANATSLHKALEEAVNGDYIHVAAGVYIPSKVLTGGTSVQDATFEIAENVRIIGGYPAQATNGSLAVPSLHKTEFNGNNKSIHVVTVIASKAQGQQVELNGITITKGMAGGTGSVNASGTVVSKQHGGGLFVAKAKVLLKNVSVIDNGSANHAPGIYLTSLADVTMDHVSVKNNYTTIAASNGGGIWNDGSRLVMYDSEIVGNRIGGVGAGLYSLNTAVESVNILYNVTIAKNTCGIFGNNAVGGGIYAREKSLFYVVNSTIYGNKAGGSAFGGGIALYGATTFHLISSTVSGNEAGTTATAAGGVGIHNASANNNNLHMYNSIVSGNLNVGWSDIGGSAYAVYSVKSSILGSQVLDFAGKATLDQFDPQESFATFGQHGGYGETFPLRGSSVATTEGLSSLQLEILANNLDGLEEEKLLVDQNNVSRSNKKVMGADISIK</sequence>
<dbReference type="InterPro" id="IPR012334">
    <property type="entry name" value="Pectin_lyas_fold"/>
</dbReference>
<dbReference type="RefSeq" id="WP_202102057.1">
    <property type="nucleotide sequence ID" value="NZ_JAERTY010000003.1"/>
</dbReference>
<dbReference type="PROSITE" id="PS51257">
    <property type="entry name" value="PROKAR_LIPOPROTEIN"/>
    <property type="match status" value="1"/>
</dbReference>
<comment type="caution">
    <text evidence="1">The sequence shown here is derived from an EMBL/GenBank/DDBJ whole genome shotgun (WGS) entry which is preliminary data.</text>
</comment>
<evidence type="ECO:0000313" key="2">
    <source>
        <dbReference type="Proteomes" id="UP000625283"/>
    </source>
</evidence>
<reference evidence="1 2" key="1">
    <citation type="submission" date="2021-01" db="EMBL/GenBank/DDBJ databases">
        <title>C459-1 draft genome sequence.</title>
        <authorList>
            <person name="Zhang X.-F."/>
        </authorList>
    </citation>
    <scope>NUCLEOTIDE SEQUENCE [LARGE SCALE GENOMIC DNA]</scope>
    <source>
        <strain evidence="2">C459-1</strain>
    </source>
</reference>
<dbReference type="Proteomes" id="UP000625283">
    <property type="component" value="Unassembled WGS sequence"/>
</dbReference>
<dbReference type="SUPFAM" id="SSF51126">
    <property type="entry name" value="Pectin lyase-like"/>
    <property type="match status" value="1"/>
</dbReference>
<dbReference type="Gene3D" id="2.160.20.10">
    <property type="entry name" value="Single-stranded right-handed beta-helix, Pectin lyase-like"/>
    <property type="match status" value="1"/>
</dbReference>
<keyword evidence="2" id="KW-1185">Reference proteome</keyword>
<organism evidence="1 2">
    <name type="scientific">Sphingobacterium faecale</name>
    <dbReference type="NCBI Taxonomy" id="2803775"/>
    <lineage>
        <taxon>Bacteria</taxon>
        <taxon>Pseudomonadati</taxon>
        <taxon>Bacteroidota</taxon>
        <taxon>Sphingobacteriia</taxon>
        <taxon>Sphingobacteriales</taxon>
        <taxon>Sphingobacteriaceae</taxon>
        <taxon>Sphingobacterium</taxon>
    </lineage>
</organism>